<dbReference type="AlphaFoldDB" id="A0A133Q961"/>
<keyword evidence="1" id="KW-0732">Signal</keyword>
<dbReference type="STRING" id="28128.HMPREF3226_01256"/>
<proteinExistence type="predicted"/>
<protein>
    <submittedName>
        <fullName evidence="2">Uncharacterized protein</fullName>
    </submittedName>
</protein>
<dbReference type="PROSITE" id="PS51257">
    <property type="entry name" value="PROKAR_LIPOPROTEIN"/>
    <property type="match status" value="1"/>
</dbReference>
<accession>A0A133Q961</accession>
<feature type="chain" id="PRO_5007458699" evidence="1">
    <location>
        <begin position="23"/>
        <end position="141"/>
    </location>
</feature>
<dbReference type="RefSeq" id="WP_060940615.1">
    <property type="nucleotide sequence ID" value="NZ_KQ957245.1"/>
</dbReference>
<comment type="caution">
    <text evidence="2">The sequence shown here is derived from an EMBL/GenBank/DDBJ whole genome shotgun (WGS) entry which is preliminary data.</text>
</comment>
<evidence type="ECO:0000256" key="1">
    <source>
        <dbReference type="SAM" id="SignalP"/>
    </source>
</evidence>
<reference evidence="3" key="1">
    <citation type="submission" date="2016-01" db="EMBL/GenBank/DDBJ databases">
        <authorList>
            <person name="Mitreva M."/>
            <person name="Pepin K.H."/>
            <person name="Mihindukulasuriya K.A."/>
            <person name="Fulton R."/>
            <person name="Fronick C."/>
            <person name="O'Laughlin M."/>
            <person name="Miner T."/>
            <person name="Herter B."/>
            <person name="Rosa B.A."/>
            <person name="Cordes M."/>
            <person name="Tomlinson C."/>
            <person name="Wollam A."/>
            <person name="Palsikar V.B."/>
            <person name="Mardis E.R."/>
            <person name="Wilson R.K."/>
        </authorList>
    </citation>
    <scope>NUCLEOTIDE SEQUENCE [LARGE SCALE GENOMIC DNA]</scope>
    <source>
        <strain evidence="3">MJR7716</strain>
    </source>
</reference>
<gene>
    <name evidence="2" type="ORF">HMPREF3226_01256</name>
</gene>
<evidence type="ECO:0000313" key="2">
    <source>
        <dbReference type="EMBL" id="KXA39421.1"/>
    </source>
</evidence>
<dbReference type="EMBL" id="LRQG01000092">
    <property type="protein sequence ID" value="KXA39421.1"/>
    <property type="molecule type" value="Genomic_DNA"/>
</dbReference>
<dbReference type="PATRIC" id="fig|28128.5.peg.1280"/>
<evidence type="ECO:0000313" key="3">
    <source>
        <dbReference type="Proteomes" id="UP000070533"/>
    </source>
</evidence>
<sequence length="141" mass="15047">MKQILTVAALLFAALSCTNPIAAQSNVVRDSSQQVKTVVAQKPIHCHSCCSDTAACAKKQCQCPDNPQTCKRDSSEQQIKNGLDKVGEGLNNFMKREAKAISKIAKKAGDSGKKVLKKVGKGVSNTLNKASDAVSNHQINH</sequence>
<name>A0A133Q961_9BACT</name>
<organism evidence="2 3">
    <name type="scientific">Prevotella corporis</name>
    <dbReference type="NCBI Taxonomy" id="28128"/>
    <lineage>
        <taxon>Bacteria</taxon>
        <taxon>Pseudomonadati</taxon>
        <taxon>Bacteroidota</taxon>
        <taxon>Bacteroidia</taxon>
        <taxon>Bacteroidales</taxon>
        <taxon>Prevotellaceae</taxon>
        <taxon>Prevotella</taxon>
    </lineage>
</organism>
<keyword evidence="3" id="KW-1185">Reference proteome</keyword>
<feature type="signal peptide" evidence="1">
    <location>
        <begin position="1"/>
        <end position="22"/>
    </location>
</feature>
<dbReference type="Proteomes" id="UP000070533">
    <property type="component" value="Unassembled WGS sequence"/>
</dbReference>